<dbReference type="KEGG" id="tsin:OXH18_05145"/>
<proteinExistence type="predicted"/>
<reference evidence="2" key="1">
    <citation type="submission" date="2022-12" db="EMBL/GenBank/DDBJ databases">
        <title>Polyphasic identification of a Novel Hot-Spring Cyanobacterium Ocullathermofonsia sinensis gen nov. sp. nov. and Genomic Insights on its Adaptations to the Thermal Habitat.</title>
        <authorList>
            <person name="Daroch M."/>
            <person name="Tang J."/>
            <person name="Jiang Y."/>
        </authorList>
    </citation>
    <scope>NUCLEOTIDE SEQUENCE</scope>
    <source>
        <strain evidence="2">PKUAC-SCTA174</strain>
    </source>
</reference>
<organism evidence="2 3">
    <name type="scientific">Thermocoleostomius sinensis A174</name>
    <dbReference type="NCBI Taxonomy" id="2016057"/>
    <lineage>
        <taxon>Bacteria</taxon>
        <taxon>Bacillati</taxon>
        <taxon>Cyanobacteriota</taxon>
        <taxon>Cyanophyceae</taxon>
        <taxon>Oculatellales</taxon>
        <taxon>Oculatellaceae</taxon>
        <taxon>Thermocoleostomius</taxon>
    </lineage>
</organism>
<evidence type="ECO:0000313" key="2">
    <source>
        <dbReference type="EMBL" id="WAL61381.1"/>
    </source>
</evidence>
<evidence type="ECO:0000313" key="3">
    <source>
        <dbReference type="Proteomes" id="UP001163152"/>
    </source>
</evidence>
<dbReference type="AlphaFoldDB" id="A0A9E9C5P6"/>
<dbReference type="InterPro" id="IPR008490">
    <property type="entry name" value="Transposase_InsH_N"/>
</dbReference>
<accession>A0A9E9C5P6</accession>
<dbReference type="EMBL" id="CP113797">
    <property type="protein sequence ID" value="WAL61381.1"/>
    <property type="molecule type" value="Genomic_DNA"/>
</dbReference>
<keyword evidence="3" id="KW-1185">Reference proteome</keyword>
<dbReference type="Pfam" id="PF05598">
    <property type="entry name" value="DUF772"/>
    <property type="match status" value="1"/>
</dbReference>
<protein>
    <submittedName>
        <fullName evidence="2">Transposase</fullName>
    </submittedName>
</protein>
<evidence type="ECO:0000259" key="1">
    <source>
        <dbReference type="Pfam" id="PF05598"/>
    </source>
</evidence>
<name>A0A9E9C5P6_9CYAN</name>
<sequence length="141" mass="16084">MSQPGFWDWEDRQEKLNQKKDLLVRLNEIVPWQSFRPTLEKSHDKPPKSNAGRKAIDAVVMFKLLVLQQLYNISDEELESQVSDCLSFMQFMGFSLADEVSDATVVVKSRIETNPKLVPKSSMCLGDEGCRWGASYSVRLA</sequence>
<dbReference type="PANTHER" id="PTHR35604">
    <property type="entry name" value="TRANSPOSASE INSH FOR INSERTION SEQUENCE ELEMENT IS5A-RELATED"/>
    <property type="match status" value="1"/>
</dbReference>
<feature type="domain" description="Transposase InsH N-terminal" evidence="1">
    <location>
        <begin position="13"/>
        <end position="110"/>
    </location>
</feature>
<dbReference type="Proteomes" id="UP001163152">
    <property type="component" value="Chromosome"/>
</dbReference>
<gene>
    <name evidence="2" type="ORF">OXH18_05145</name>
</gene>
<dbReference type="PANTHER" id="PTHR35604:SF2">
    <property type="entry name" value="TRANSPOSASE INSH FOR INSERTION SEQUENCE ELEMENT IS5A-RELATED"/>
    <property type="match status" value="1"/>
</dbReference>